<dbReference type="Pfam" id="PF05389">
    <property type="entry name" value="MecA"/>
    <property type="match status" value="1"/>
</dbReference>
<comment type="caution">
    <text evidence="4">The sequence shown here is derived from an EMBL/GenBank/DDBJ whole genome shotgun (WGS) entry which is preliminary data.</text>
</comment>
<dbReference type="EMBL" id="DYWC01000039">
    <property type="protein sequence ID" value="HJF86130.1"/>
    <property type="molecule type" value="Genomic_DNA"/>
</dbReference>
<dbReference type="PIRSF" id="PIRSF029008">
    <property type="entry name" value="MecA"/>
    <property type="match status" value="1"/>
</dbReference>
<reference evidence="4" key="2">
    <citation type="submission" date="2021-09" db="EMBL/GenBank/DDBJ databases">
        <authorList>
            <person name="Gilroy R."/>
        </authorList>
    </citation>
    <scope>NUCLEOTIDE SEQUENCE</scope>
    <source>
        <strain evidence="4">7886</strain>
    </source>
</reference>
<comment type="subunit">
    <text evidence="2">Homodimer.</text>
</comment>
<dbReference type="Proteomes" id="UP000747013">
    <property type="component" value="Unassembled WGS sequence"/>
</dbReference>
<dbReference type="RefSeq" id="WP_010020585.1">
    <property type="nucleotide sequence ID" value="NZ_CAJJMR010000025.1"/>
</dbReference>
<dbReference type="OrthoDB" id="2360201at2"/>
<dbReference type="AlphaFoldDB" id="A0A0H4LS99"/>
<gene>
    <name evidence="2" type="primary">mecA</name>
    <name evidence="4" type="ORF">K8V88_01705</name>
</gene>
<dbReference type="InterPro" id="IPR038471">
    <property type="entry name" value="MecA_C_sf"/>
</dbReference>
<feature type="region of interest" description="Disordered" evidence="3">
    <location>
        <begin position="82"/>
        <end position="105"/>
    </location>
</feature>
<comment type="function">
    <text evidence="2">Enables the recognition and targeting of unfolded and aggregated proteins to the ClpC protease or to other proteins involved in proteolysis.</text>
</comment>
<evidence type="ECO:0000256" key="2">
    <source>
        <dbReference type="HAMAP-Rule" id="MF_01124"/>
    </source>
</evidence>
<sequence length="222" mass="25280">MEMDRLNENTIRVILSTEDLQERGVTVLDLLGNKKQIETFFYSILDEVDKNHVFTNNEPVTFQIMPNKEGLELLISKSDDSEGSGSLPLNGLQNSVGASENNNLDKVGTEEYDSDTAPYLNDPDTPTKTVIVEFKDFEDYVQLANLLHLESGISNLFEYNDKYYLQLILFTDEMHEMTYSDVLALLSEYSFKTKVTAAVLSEYGQEIMSKTALELTRYYFGN</sequence>
<dbReference type="PANTHER" id="PTHR39161">
    <property type="entry name" value="ADAPTER PROTEIN MECA"/>
    <property type="match status" value="1"/>
</dbReference>
<dbReference type="HAMAP" id="MF_01124">
    <property type="entry name" value="MecA"/>
    <property type="match status" value="1"/>
</dbReference>
<organism evidence="4 5">
    <name type="scientific">Companilactobacillus farciminis</name>
    <dbReference type="NCBI Taxonomy" id="1612"/>
    <lineage>
        <taxon>Bacteria</taxon>
        <taxon>Bacillati</taxon>
        <taxon>Bacillota</taxon>
        <taxon>Bacilli</taxon>
        <taxon>Lactobacillales</taxon>
        <taxon>Lactobacillaceae</taxon>
        <taxon>Companilactobacillus</taxon>
    </lineage>
</organism>
<evidence type="ECO:0000256" key="3">
    <source>
        <dbReference type="SAM" id="MobiDB-lite"/>
    </source>
</evidence>
<name>A0A0H4LS99_9LACO</name>
<protein>
    <recommendedName>
        <fullName evidence="2">Adapter protein MecA</fullName>
    </recommendedName>
</protein>
<dbReference type="Gene3D" id="3.30.70.1950">
    <property type="match status" value="1"/>
</dbReference>
<evidence type="ECO:0000256" key="1">
    <source>
        <dbReference type="ARBA" id="ARBA00005397"/>
    </source>
</evidence>
<proteinExistence type="inferred from homology"/>
<accession>A0A0H4LS99</accession>
<dbReference type="GO" id="GO:0030674">
    <property type="term" value="F:protein-macromolecule adaptor activity"/>
    <property type="evidence" value="ECO:0007669"/>
    <property type="project" value="UniProtKB-UniRule"/>
</dbReference>
<evidence type="ECO:0000313" key="4">
    <source>
        <dbReference type="EMBL" id="HJF86130.1"/>
    </source>
</evidence>
<feature type="compositionally biased region" description="Polar residues" evidence="3">
    <location>
        <begin position="91"/>
        <end position="104"/>
    </location>
</feature>
<comment type="similarity">
    <text evidence="1 2">Belongs to the MecA family.</text>
</comment>
<reference evidence="4" key="1">
    <citation type="journal article" date="2021" name="PeerJ">
        <title>Extensive microbial diversity within the chicken gut microbiome revealed by metagenomics and culture.</title>
        <authorList>
            <person name="Gilroy R."/>
            <person name="Ravi A."/>
            <person name="Getino M."/>
            <person name="Pursley I."/>
            <person name="Horton D.L."/>
            <person name="Alikhan N.F."/>
            <person name="Baker D."/>
            <person name="Gharbi K."/>
            <person name="Hall N."/>
            <person name="Watson M."/>
            <person name="Adriaenssens E.M."/>
            <person name="Foster-Nyarko E."/>
            <person name="Jarju S."/>
            <person name="Secka A."/>
            <person name="Antonio M."/>
            <person name="Oren A."/>
            <person name="Chaudhuri R.R."/>
            <person name="La Ragione R."/>
            <person name="Hildebrand F."/>
            <person name="Pallen M.J."/>
        </authorList>
    </citation>
    <scope>NUCLEOTIDE SEQUENCE</scope>
    <source>
        <strain evidence="4">7886</strain>
    </source>
</reference>
<evidence type="ECO:0000313" key="5">
    <source>
        <dbReference type="Proteomes" id="UP000747013"/>
    </source>
</evidence>
<comment type="domain">
    <text evidence="2">The N-terminal domain probably binds unfolded/aggregated proteins; the C-terminal domain interacts with ClpC.</text>
</comment>
<dbReference type="InterPro" id="IPR008681">
    <property type="entry name" value="Neg-reg_MecA"/>
</dbReference>
<dbReference type="PANTHER" id="PTHR39161:SF1">
    <property type="entry name" value="ADAPTER PROTEIN MECA 1"/>
    <property type="match status" value="1"/>
</dbReference>